<organism evidence="1">
    <name type="scientific">marine sediment metagenome</name>
    <dbReference type="NCBI Taxonomy" id="412755"/>
    <lineage>
        <taxon>unclassified sequences</taxon>
        <taxon>metagenomes</taxon>
        <taxon>ecological metagenomes</taxon>
    </lineage>
</organism>
<name>A0A0F9DFN4_9ZZZZ</name>
<accession>A0A0F9DFN4</accession>
<reference evidence="1" key="1">
    <citation type="journal article" date="2015" name="Nature">
        <title>Complex archaea that bridge the gap between prokaryotes and eukaryotes.</title>
        <authorList>
            <person name="Spang A."/>
            <person name="Saw J.H."/>
            <person name="Jorgensen S.L."/>
            <person name="Zaremba-Niedzwiedzka K."/>
            <person name="Martijn J."/>
            <person name="Lind A.E."/>
            <person name="van Eijk R."/>
            <person name="Schleper C."/>
            <person name="Guy L."/>
            <person name="Ettema T.J."/>
        </authorList>
    </citation>
    <scope>NUCLEOTIDE SEQUENCE</scope>
</reference>
<evidence type="ECO:0000313" key="1">
    <source>
        <dbReference type="EMBL" id="KKL60533.1"/>
    </source>
</evidence>
<dbReference type="AlphaFoldDB" id="A0A0F9DFN4"/>
<comment type="caution">
    <text evidence="1">The sequence shown here is derived from an EMBL/GenBank/DDBJ whole genome shotgun (WGS) entry which is preliminary data.</text>
</comment>
<dbReference type="EMBL" id="LAZR01029118">
    <property type="protein sequence ID" value="KKL60533.1"/>
    <property type="molecule type" value="Genomic_DNA"/>
</dbReference>
<protein>
    <submittedName>
        <fullName evidence="1">Uncharacterized protein</fullName>
    </submittedName>
</protein>
<proteinExistence type="predicted"/>
<sequence>IGSTPRHRADDRGTDSDANCEFDSDTNFICSGPSGATAQFGKGADSVTVGDGTSTFAPAITMSGTGVFTFVTSGGTDITFKVGANEMYKFLDGSANPGLVIDPTNKLIAGDITSGGDLTLSSTTHATKDDIFLGSAGNSVYDEANDRLGLGIATPQSLAHLLQTGDAADDSILANWGLIIGNVLNTTGLEVGIGFRVSSGQFDTVIPGAAITHERTGLNSRGSLHFKTSSDGASLTTRMTLDKDGNLGLGQTVPAAKLHIEEEGTAKANLDIMQIVNPVNAADMDGTRTSILWRLARVTDTLLDAGRIGFEAADDWTATASTQDADFVVECRSQGVMTEHIRFTPDAFGGVLNIFGRIDSRRADGVSNPFRIFAYNDDAGLPPVFSCRKARNTFASPAAVQNGDLIGGFDCRGYDGSSHQQRASLYAICDGTVIDASNTVPMSLNFRTGTTTSTTDRLTIDSSGDVTLDTANVRLNFGGTDVYIEDISGALAFGAINDQRMKLSTGILSLVAGANNHGSLRWDSNFVSIYQGSGNQAIRVSSTTVSMLGGVKIGSAHGAAATSADLELSSTVGAFLNARMTTTQRNALTAANGMQIYNSTTNAFNFYENGAWVTGSGLA</sequence>
<gene>
    <name evidence="1" type="ORF">LCGC14_2204370</name>
</gene>
<feature type="non-terminal residue" evidence="1">
    <location>
        <position position="1"/>
    </location>
</feature>